<evidence type="ECO:0000313" key="1">
    <source>
        <dbReference type="EMBL" id="MPR27577.1"/>
    </source>
</evidence>
<dbReference type="Proteomes" id="UP000403266">
    <property type="component" value="Unassembled WGS sequence"/>
</dbReference>
<keyword evidence="1" id="KW-0418">Kinase</keyword>
<protein>
    <submittedName>
        <fullName evidence="1">2-dehydro-3-deoxygalactonokinase</fullName>
    </submittedName>
</protein>
<evidence type="ECO:0000313" key="2">
    <source>
        <dbReference type="Proteomes" id="UP000403266"/>
    </source>
</evidence>
<accession>A0A5N7MKS2</accession>
<sequence length="118" mass="12857">MKNGRMDRFAPYMIGEMYGRLREHSMVEPAPNKGAVGARIQTTTYSQASANSPCLRPQIGPVAKWPYLRPEVCSSRPPRKLFCGKGRGRIGTIPGLFLPDPTDTIGAAPCHPEGASRC</sequence>
<gene>
    <name evidence="1" type="ORF">FS320_20935</name>
</gene>
<dbReference type="EMBL" id="VOSK01000096">
    <property type="protein sequence ID" value="MPR27577.1"/>
    <property type="molecule type" value="Genomic_DNA"/>
</dbReference>
<dbReference type="AlphaFoldDB" id="A0A5N7MKS2"/>
<comment type="caution">
    <text evidence="1">The sequence shown here is derived from an EMBL/GenBank/DDBJ whole genome shotgun (WGS) entry which is preliminary data.</text>
</comment>
<organism evidence="1 2">
    <name type="scientific">Microvirga tunisiensis</name>
    <dbReference type="NCBI Taxonomy" id="2108360"/>
    <lineage>
        <taxon>Bacteria</taxon>
        <taxon>Pseudomonadati</taxon>
        <taxon>Pseudomonadota</taxon>
        <taxon>Alphaproteobacteria</taxon>
        <taxon>Hyphomicrobiales</taxon>
        <taxon>Methylobacteriaceae</taxon>
        <taxon>Microvirga</taxon>
    </lineage>
</organism>
<keyword evidence="1" id="KW-0808">Transferase</keyword>
<dbReference type="GO" id="GO:0016301">
    <property type="term" value="F:kinase activity"/>
    <property type="evidence" value="ECO:0007669"/>
    <property type="project" value="UniProtKB-KW"/>
</dbReference>
<name>A0A5N7MKS2_9HYPH</name>
<proteinExistence type="predicted"/>
<reference evidence="1 2" key="1">
    <citation type="journal article" date="2019" name="Syst. Appl. Microbiol.">
        <title>Microvirga tunisiensis sp. nov., a root nodule symbiotic bacterium isolated from Lupinus micranthus and L. luteus grown in Northern Tunisia.</title>
        <authorList>
            <person name="Msaddak A."/>
            <person name="Rejili M."/>
            <person name="Duran D."/>
            <person name="Mars M."/>
            <person name="Palacios J.M."/>
            <person name="Ruiz-Argueso T."/>
            <person name="Rey L."/>
            <person name="Imperial J."/>
        </authorList>
    </citation>
    <scope>NUCLEOTIDE SEQUENCE [LARGE SCALE GENOMIC DNA]</scope>
    <source>
        <strain evidence="1 2">Lmie10</strain>
    </source>
</reference>
<keyword evidence="2" id="KW-1185">Reference proteome</keyword>